<dbReference type="AlphaFoldDB" id="A0A1Z4BNI8"/>
<dbReference type="SUPFAM" id="SSF160631">
    <property type="entry name" value="SMI1/KNR4-like"/>
    <property type="match status" value="1"/>
</dbReference>
<dbReference type="EMBL" id="CP022022">
    <property type="protein sequence ID" value="ASF42832.1"/>
    <property type="molecule type" value="Genomic_DNA"/>
</dbReference>
<sequence>MTLVEQYLEGLKQAYIDNGGEEAWQNLMDTAHGATEADLQLLRNRYPQVPESLLDLLRRIDGTYWREYEKGTVSDLILGADEDMGDYPYYLLSAHQIVETQNEAFDFYADYINREYEEVEIDNRITSDASQLHNWLHFSDCMNNGGTSQLFIDFSPSAIGKVGQVVRFLHDPDEIVVIADSFDDYLKMLMKNGYCFVDEMNFEE</sequence>
<gene>
    <name evidence="2" type="ORF">CBG49_06945</name>
</gene>
<evidence type="ECO:0000259" key="1">
    <source>
        <dbReference type="Pfam" id="PF09346"/>
    </source>
</evidence>
<evidence type="ECO:0000313" key="3">
    <source>
        <dbReference type="Proteomes" id="UP000197007"/>
    </source>
</evidence>
<dbReference type="Gene3D" id="3.40.1580.10">
    <property type="entry name" value="SMI1/KNR4-like"/>
    <property type="match status" value="1"/>
</dbReference>
<dbReference type="InterPro" id="IPR037883">
    <property type="entry name" value="Knr4/Smi1-like_sf"/>
</dbReference>
<dbReference type="Pfam" id="PF09346">
    <property type="entry name" value="SMI1_KNR4"/>
    <property type="match status" value="1"/>
</dbReference>
<accession>A0A1Z4BNI8</accession>
<feature type="domain" description="Knr4/Smi1-like" evidence="1">
    <location>
        <begin position="33"/>
        <end position="187"/>
    </location>
</feature>
<dbReference type="KEGG" id="capn:CBG49_06945"/>
<evidence type="ECO:0000313" key="2">
    <source>
        <dbReference type="EMBL" id="ASF42832.1"/>
    </source>
</evidence>
<keyword evidence="3" id="KW-1185">Reference proteome</keyword>
<dbReference type="RefSeq" id="WP_088593925.1">
    <property type="nucleotide sequence ID" value="NZ_CP022022.1"/>
</dbReference>
<reference evidence="3" key="1">
    <citation type="submission" date="2017-06" db="EMBL/GenBank/DDBJ databases">
        <title>Complete genome sequence of Capnocytophaga sp. KCOM 1579 (=ChDC OS43) isolated from a human refractory periapical abscess lesion.</title>
        <authorList>
            <person name="Kook J.-K."/>
            <person name="Park S.-N."/>
            <person name="Lim Y.K."/>
            <person name="Roh H."/>
        </authorList>
    </citation>
    <scope>NUCLEOTIDE SEQUENCE [LARGE SCALE GENOMIC DNA]</scope>
    <source>
        <strain evidence="3">ChDC OS43</strain>
    </source>
</reference>
<protein>
    <submittedName>
        <fullName evidence="2">SMI1 / KNR4 family protein</fullName>
    </submittedName>
</protein>
<proteinExistence type="predicted"/>
<name>A0A1Z4BNI8_9FLAO</name>
<organism evidence="2 3">
    <name type="scientific">Capnocytophaga endodontalis</name>
    <dbReference type="NCBI Taxonomy" id="2708117"/>
    <lineage>
        <taxon>Bacteria</taxon>
        <taxon>Pseudomonadati</taxon>
        <taxon>Bacteroidota</taxon>
        <taxon>Flavobacteriia</taxon>
        <taxon>Flavobacteriales</taxon>
        <taxon>Flavobacteriaceae</taxon>
        <taxon>Capnocytophaga</taxon>
    </lineage>
</organism>
<dbReference type="InterPro" id="IPR018958">
    <property type="entry name" value="Knr4/Smi1-like_dom"/>
</dbReference>
<dbReference type="Proteomes" id="UP000197007">
    <property type="component" value="Chromosome"/>
</dbReference>